<name>A0AAF0U816_SOLVR</name>
<reference evidence="1" key="1">
    <citation type="submission" date="2023-08" db="EMBL/GenBank/DDBJ databases">
        <title>A de novo genome assembly of Solanum verrucosum Schlechtendal, a Mexican diploid species geographically isolated from the other diploid A-genome species in potato relatives.</title>
        <authorList>
            <person name="Hosaka K."/>
        </authorList>
    </citation>
    <scope>NUCLEOTIDE SEQUENCE</scope>
    <source>
        <tissue evidence="1">Young leaves</tissue>
    </source>
</reference>
<evidence type="ECO:0000313" key="2">
    <source>
        <dbReference type="Proteomes" id="UP001234989"/>
    </source>
</evidence>
<dbReference type="PANTHER" id="PTHR33116">
    <property type="entry name" value="REVERSE TRANSCRIPTASE ZINC-BINDING DOMAIN-CONTAINING PROTEIN-RELATED-RELATED"/>
    <property type="match status" value="1"/>
</dbReference>
<dbReference type="PANTHER" id="PTHR33116:SF66">
    <property type="entry name" value="REVERSE TRANSCRIPTASE ZINC-BINDING DOMAIN-CONTAINING PROTEIN"/>
    <property type="match status" value="1"/>
</dbReference>
<dbReference type="Proteomes" id="UP001234989">
    <property type="component" value="Chromosome 8"/>
</dbReference>
<gene>
    <name evidence="1" type="ORF">MTR67_034296</name>
</gene>
<proteinExistence type="predicted"/>
<keyword evidence="2" id="KW-1185">Reference proteome</keyword>
<protein>
    <submittedName>
        <fullName evidence="1">Uncharacterized protein</fullName>
    </submittedName>
</protein>
<dbReference type="EMBL" id="CP133619">
    <property type="protein sequence ID" value="WMV40911.1"/>
    <property type="molecule type" value="Genomic_DNA"/>
</dbReference>
<dbReference type="AlphaFoldDB" id="A0AAF0U816"/>
<organism evidence="1 2">
    <name type="scientific">Solanum verrucosum</name>
    <dbReference type="NCBI Taxonomy" id="315347"/>
    <lineage>
        <taxon>Eukaryota</taxon>
        <taxon>Viridiplantae</taxon>
        <taxon>Streptophyta</taxon>
        <taxon>Embryophyta</taxon>
        <taxon>Tracheophyta</taxon>
        <taxon>Spermatophyta</taxon>
        <taxon>Magnoliopsida</taxon>
        <taxon>eudicotyledons</taxon>
        <taxon>Gunneridae</taxon>
        <taxon>Pentapetalae</taxon>
        <taxon>asterids</taxon>
        <taxon>lamiids</taxon>
        <taxon>Solanales</taxon>
        <taxon>Solanaceae</taxon>
        <taxon>Solanoideae</taxon>
        <taxon>Solaneae</taxon>
        <taxon>Solanum</taxon>
    </lineage>
</organism>
<evidence type="ECO:0000313" key="1">
    <source>
        <dbReference type="EMBL" id="WMV40911.1"/>
    </source>
</evidence>
<accession>A0AAF0U816</accession>
<sequence>MLFSKGEMPYQYLGVPLSSKKLVIQQCMHIIEKMIARIKNWTTKFPSYSGRLHLIESVLFEMQTYWAH</sequence>